<feature type="compositionally biased region" description="Pro residues" evidence="1">
    <location>
        <begin position="42"/>
        <end position="56"/>
    </location>
</feature>
<comment type="caution">
    <text evidence="2">The sequence shown here is derived from an EMBL/GenBank/DDBJ whole genome shotgun (WGS) entry which is preliminary data.</text>
</comment>
<keyword evidence="3" id="KW-1185">Reference proteome</keyword>
<dbReference type="AlphaFoldDB" id="A0A8H6L213"/>
<dbReference type="EMBL" id="JACCJC010000047">
    <property type="protein sequence ID" value="KAF6232582.1"/>
    <property type="molecule type" value="Genomic_DNA"/>
</dbReference>
<protein>
    <submittedName>
        <fullName evidence="2">Uncharacterized protein</fullName>
    </submittedName>
</protein>
<proteinExistence type="predicted"/>
<accession>A0A8H6L213</accession>
<dbReference type="Proteomes" id="UP000578531">
    <property type="component" value="Unassembled WGS sequence"/>
</dbReference>
<sequence length="63" mass="6793">MCIAFGYNLYKKSQAKKAAAGNPNEKDYAPKPHPVNAGPPQTNYPPPANGQPPRAPYNPDQSL</sequence>
<evidence type="ECO:0000313" key="2">
    <source>
        <dbReference type="EMBL" id="KAF6232582.1"/>
    </source>
</evidence>
<feature type="region of interest" description="Disordered" evidence="1">
    <location>
        <begin position="13"/>
        <end position="63"/>
    </location>
</feature>
<gene>
    <name evidence="2" type="ORF">HO173_009250</name>
</gene>
<dbReference type="GeneID" id="59290902"/>
<reference evidence="2 3" key="1">
    <citation type="journal article" date="2020" name="Genomics">
        <title>Complete, high-quality genomes from long-read metagenomic sequencing of two wolf lichen thalli reveals enigmatic genome architecture.</title>
        <authorList>
            <person name="McKenzie S.K."/>
            <person name="Walston R.F."/>
            <person name="Allen J.L."/>
        </authorList>
    </citation>
    <scope>NUCLEOTIDE SEQUENCE [LARGE SCALE GENOMIC DNA]</scope>
    <source>
        <strain evidence="2">WasteWater2</strain>
    </source>
</reference>
<name>A0A8H6L213_9LECA</name>
<evidence type="ECO:0000313" key="3">
    <source>
        <dbReference type="Proteomes" id="UP000578531"/>
    </source>
</evidence>
<organism evidence="2 3">
    <name type="scientific">Letharia columbiana</name>
    <dbReference type="NCBI Taxonomy" id="112416"/>
    <lineage>
        <taxon>Eukaryota</taxon>
        <taxon>Fungi</taxon>
        <taxon>Dikarya</taxon>
        <taxon>Ascomycota</taxon>
        <taxon>Pezizomycotina</taxon>
        <taxon>Lecanoromycetes</taxon>
        <taxon>OSLEUM clade</taxon>
        <taxon>Lecanoromycetidae</taxon>
        <taxon>Lecanorales</taxon>
        <taxon>Lecanorineae</taxon>
        <taxon>Parmeliaceae</taxon>
        <taxon>Letharia</taxon>
    </lineage>
</organism>
<dbReference type="RefSeq" id="XP_037162008.1">
    <property type="nucleotide sequence ID" value="XM_037311141.1"/>
</dbReference>
<evidence type="ECO:0000256" key="1">
    <source>
        <dbReference type="SAM" id="MobiDB-lite"/>
    </source>
</evidence>